<sequence>MASRNCEYAIFMPDGEILISGLYSFLFCIYIQLQIRDSRSRLGNSCRRPIFSRIFIPALFILISLHVILSTVTLYELLRSQTLTDFVSGINSFTEPDAHYFAFVYFKSVAFYSNSIANLTCYLFRPVSLLLRCLLLPGALILILLKTG</sequence>
<gene>
    <name evidence="2" type="ORF">GYMLUDRAFT_705022</name>
</gene>
<evidence type="ECO:0000313" key="3">
    <source>
        <dbReference type="Proteomes" id="UP000053593"/>
    </source>
</evidence>
<reference evidence="2 3" key="1">
    <citation type="submission" date="2014-04" db="EMBL/GenBank/DDBJ databases">
        <title>Evolutionary Origins and Diversification of the Mycorrhizal Mutualists.</title>
        <authorList>
            <consortium name="DOE Joint Genome Institute"/>
            <consortium name="Mycorrhizal Genomics Consortium"/>
            <person name="Kohler A."/>
            <person name="Kuo A."/>
            <person name="Nagy L.G."/>
            <person name="Floudas D."/>
            <person name="Copeland A."/>
            <person name="Barry K.W."/>
            <person name="Cichocki N."/>
            <person name="Veneault-Fourrey C."/>
            <person name="LaButti K."/>
            <person name="Lindquist E.A."/>
            <person name="Lipzen A."/>
            <person name="Lundell T."/>
            <person name="Morin E."/>
            <person name="Murat C."/>
            <person name="Riley R."/>
            <person name="Ohm R."/>
            <person name="Sun H."/>
            <person name="Tunlid A."/>
            <person name="Henrissat B."/>
            <person name="Grigoriev I.V."/>
            <person name="Hibbett D.S."/>
            <person name="Martin F."/>
        </authorList>
    </citation>
    <scope>NUCLEOTIDE SEQUENCE [LARGE SCALE GENOMIC DNA]</scope>
    <source>
        <strain evidence="2 3">FD-317 M1</strain>
    </source>
</reference>
<feature type="transmembrane region" description="Helical" evidence="1">
    <location>
        <begin position="54"/>
        <end position="78"/>
    </location>
</feature>
<keyword evidence="1" id="KW-1133">Transmembrane helix</keyword>
<feature type="transmembrane region" description="Helical" evidence="1">
    <location>
        <begin position="17"/>
        <end position="33"/>
    </location>
</feature>
<evidence type="ECO:0000313" key="2">
    <source>
        <dbReference type="EMBL" id="KIK58049.1"/>
    </source>
</evidence>
<organism evidence="2 3">
    <name type="scientific">Collybiopsis luxurians FD-317 M1</name>
    <dbReference type="NCBI Taxonomy" id="944289"/>
    <lineage>
        <taxon>Eukaryota</taxon>
        <taxon>Fungi</taxon>
        <taxon>Dikarya</taxon>
        <taxon>Basidiomycota</taxon>
        <taxon>Agaricomycotina</taxon>
        <taxon>Agaricomycetes</taxon>
        <taxon>Agaricomycetidae</taxon>
        <taxon>Agaricales</taxon>
        <taxon>Marasmiineae</taxon>
        <taxon>Omphalotaceae</taxon>
        <taxon>Collybiopsis</taxon>
        <taxon>Collybiopsis luxurians</taxon>
    </lineage>
</organism>
<dbReference type="HOGENOM" id="CLU_1759014_0_0_1"/>
<dbReference type="EMBL" id="KN834787">
    <property type="protein sequence ID" value="KIK58049.1"/>
    <property type="molecule type" value="Genomic_DNA"/>
</dbReference>
<dbReference type="Proteomes" id="UP000053593">
    <property type="component" value="Unassembled WGS sequence"/>
</dbReference>
<feature type="transmembrane region" description="Helical" evidence="1">
    <location>
        <begin position="129"/>
        <end position="145"/>
    </location>
</feature>
<accession>A0A0D0C6C8</accession>
<dbReference type="AlphaFoldDB" id="A0A0D0C6C8"/>
<evidence type="ECO:0000256" key="1">
    <source>
        <dbReference type="SAM" id="Phobius"/>
    </source>
</evidence>
<proteinExistence type="predicted"/>
<feature type="transmembrane region" description="Helical" evidence="1">
    <location>
        <begin position="98"/>
        <end position="117"/>
    </location>
</feature>
<keyword evidence="3" id="KW-1185">Reference proteome</keyword>
<name>A0A0D0C6C8_9AGAR</name>
<keyword evidence="1" id="KW-0812">Transmembrane</keyword>
<protein>
    <submittedName>
        <fullName evidence="2">Uncharacterized protein</fullName>
    </submittedName>
</protein>
<keyword evidence="1" id="KW-0472">Membrane</keyword>